<dbReference type="Pfam" id="PF02586">
    <property type="entry name" value="SRAP"/>
    <property type="match status" value="1"/>
</dbReference>
<evidence type="ECO:0000256" key="8">
    <source>
        <dbReference type="RuleBase" id="RU364100"/>
    </source>
</evidence>
<evidence type="ECO:0000256" key="4">
    <source>
        <dbReference type="ARBA" id="ARBA00022801"/>
    </source>
</evidence>
<evidence type="ECO:0000256" key="6">
    <source>
        <dbReference type="ARBA" id="ARBA00023125"/>
    </source>
</evidence>
<dbReference type="PANTHER" id="PTHR13604:SF0">
    <property type="entry name" value="ABASIC SITE PROCESSING PROTEIN HMCES"/>
    <property type="match status" value="1"/>
</dbReference>
<evidence type="ECO:0000313" key="9">
    <source>
        <dbReference type="EMBL" id="OYQ16592.1"/>
    </source>
</evidence>
<dbReference type="GO" id="GO:0016829">
    <property type="term" value="F:lyase activity"/>
    <property type="evidence" value="ECO:0007669"/>
    <property type="project" value="UniProtKB-KW"/>
</dbReference>
<dbReference type="GO" id="GO:0008233">
    <property type="term" value="F:peptidase activity"/>
    <property type="evidence" value="ECO:0007669"/>
    <property type="project" value="UniProtKB-KW"/>
</dbReference>
<dbReference type="EMBL" id="NOXS01000035">
    <property type="protein sequence ID" value="OYQ16592.1"/>
    <property type="molecule type" value="Genomic_DNA"/>
</dbReference>
<dbReference type="GO" id="GO:0006508">
    <property type="term" value="P:proteolysis"/>
    <property type="evidence" value="ECO:0007669"/>
    <property type="project" value="UniProtKB-KW"/>
</dbReference>
<dbReference type="SUPFAM" id="SSF143081">
    <property type="entry name" value="BB1717-like"/>
    <property type="match status" value="1"/>
</dbReference>
<dbReference type="GO" id="GO:0003697">
    <property type="term" value="F:single-stranded DNA binding"/>
    <property type="evidence" value="ECO:0007669"/>
    <property type="project" value="InterPro"/>
</dbReference>
<dbReference type="InterPro" id="IPR003738">
    <property type="entry name" value="SRAP"/>
</dbReference>
<evidence type="ECO:0000256" key="5">
    <source>
        <dbReference type="ARBA" id="ARBA00023124"/>
    </source>
</evidence>
<evidence type="ECO:0000256" key="1">
    <source>
        <dbReference type="ARBA" id="ARBA00008136"/>
    </source>
</evidence>
<protein>
    <recommendedName>
        <fullName evidence="8">Abasic site processing protein</fullName>
        <ecNumber evidence="8">3.4.-.-</ecNumber>
    </recommendedName>
</protein>
<evidence type="ECO:0000256" key="3">
    <source>
        <dbReference type="ARBA" id="ARBA00022763"/>
    </source>
</evidence>
<evidence type="ECO:0000256" key="2">
    <source>
        <dbReference type="ARBA" id="ARBA00022670"/>
    </source>
</evidence>
<accession>A0A255XI86</accession>
<gene>
    <name evidence="9" type="ORF">CHR90_16485</name>
</gene>
<evidence type="ECO:0000256" key="7">
    <source>
        <dbReference type="ARBA" id="ARBA00023239"/>
    </source>
</evidence>
<name>A0A255XI86_9PROT</name>
<keyword evidence="5" id="KW-0190">Covalent protein-DNA linkage</keyword>
<keyword evidence="2 8" id="KW-0645">Protease</keyword>
<organism evidence="9 10">
    <name type="scientific">Elstera cyanobacteriorum</name>
    <dbReference type="NCBI Taxonomy" id="2022747"/>
    <lineage>
        <taxon>Bacteria</taxon>
        <taxon>Pseudomonadati</taxon>
        <taxon>Pseudomonadota</taxon>
        <taxon>Alphaproteobacteria</taxon>
        <taxon>Rhodospirillales</taxon>
        <taxon>Rhodospirillaceae</taxon>
        <taxon>Elstera</taxon>
    </lineage>
</organism>
<keyword evidence="6" id="KW-0238">DNA-binding</keyword>
<dbReference type="OrthoDB" id="9782620at2"/>
<dbReference type="GO" id="GO:0106300">
    <property type="term" value="P:protein-DNA covalent cross-linking repair"/>
    <property type="evidence" value="ECO:0007669"/>
    <property type="project" value="InterPro"/>
</dbReference>
<dbReference type="Gene3D" id="3.90.1680.10">
    <property type="entry name" value="SOS response associated peptidase-like"/>
    <property type="match status" value="1"/>
</dbReference>
<comment type="caution">
    <text evidence="9">The sequence shown here is derived from an EMBL/GenBank/DDBJ whole genome shotgun (WGS) entry which is preliminary data.</text>
</comment>
<dbReference type="PANTHER" id="PTHR13604">
    <property type="entry name" value="DC12-RELATED"/>
    <property type="match status" value="1"/>
</dbReference>
<reference evidence="9 10" key="1">
    <citation type="submission" date="2017-07" db="EMBL/GenBank/DDBJ databases">
        <title>Elstera cyanobacteriorum sp. nov., a novel bacterium isolated from cyanobacterial aggregates in a eutrophic lake.</title>
        <authorList>
            <person name="Cai H."/>
        </authorList>
    </citation>
    <scope>NUCLEOTIDE SEQUENCE [LARGE SCALE GENOMIC DNA]</scope>
    <source>
        <strain evidence="9 10">TH019</strain>
    </source>
</reference>
<keyword evidence="7" id="KW-0456">Lyase</keyword>
<keyword evidence="4 8" id="KW-0378">Hydrolase</keyword>
<keyword evidence="10" id="KW-1185">Reference proteome</keyword>
<keyword evidence="3" id="KW-0227">DNA damage</keyword>
<sequence length="211" mass="23585">MVEKTDWDRAREARPMCSLYKLSANLRHLLPEAVGPIVGWHGPDTVDLPKIRPTNIAPIVVARDDGLHVFQGRWGFPPLPSSGSKTPIINARNLDSRFWRPHLGQRALIPTTGFCEWDAAKQPWWFEKEDGGVFAFAGLYTHLPDEPLPRFVIVTTAAEPPVVDEHPKAMPRVLPFNEGGLKWCKVGTGPTEAIYLHKKSADGILTQHSLF</sequence>
<dbReference type="InterPro" id="IPR036590">
    <property type="entry name" value="SRAP-like"/>
</dbReference>
<proteinExistence type="inferred from homology"/>
<dbReference type="EC" id="3.4.-.-" evidence="8"/>
<evidence type="ECO:0000313" key="10">
    <source>
        <dbReference type="Proteomes" id="UP000216361"/>
    </source>
</evidence>
<dbReference type="Proteomes" id="UP000216361">
    <property type="component" value="Unassembled WGS sequence"/>
</dbReference>
<dbReference type="AlphaFoldDB" id="A0A255XI86"/>
<comment type="similarity">
    <text evidence="1 8">Belongs to the SOS response-associated peptidase family.</text>
</comment>